<proteinExistence type="predicted"/>
<feature type="chain" id="PRO_5045870781" description="FZ domain-containing protein" evidence="1">
    <location>
        <begin position="18"/>
        <end position="320"/>
    </location>
</feature>
<comment type="caution">
    <text evidence="2">The sequence shown here is derived from an EMBL/GenBank/DDBJ whole genome shotgun (WGS) entry which is preliminary data.</text>
</comment>
<dbReference type="EMBL" id="JAYMGO010000023">
    <property type="protein sequence ID" value="KAL1250156.1"/>
    <property type="molecule type" value="Genomic_DNA"/>
</dbReference>
<gene>
    <name evidence="2" type="ORF">QQF64_021161</name>
</gene>
<name>A0ABR3LDI2_9TELE</name>
<sequence>MNFSFSLSLSMCLAAVGQYPPCHYLFPIQKLFKWTPSERERESQDVRWLLNNSELCERAGVCRLSSPHHTALMALHGPQRLVGTAWTFPPLDSCFLKQPVQSMPGTGLCDWAQTVCLFDALPLISVCVSVCARKCQMTAGCEQRQINRTQYGQLADGRVYERVRGRPFAGTDYTSEAQLALVKSDILISSSQREIPDREDRKSVKEEREREGNVMKIFFMCLHLVNDDKREEDVLILIGGIDPTSDNGLASLCACLKCVRILLPVTINLGAQEPSQACSLLSYPSISPLFPPVSHLSISTLGRSDQGAPVILRQGPEHQR</sequence>
<reference evidence="2 3" key="1">
    <citation type="submission" date="2023-09" db="EMBL/GenBank/DDBJ databases">
        <authorList>
            <person name="Wang M."/>
        </authorList>
    </citation>
    <scope>NUCLEOTIDE SEQUENCE [LARGE SCALE GENOMIC DNA]</scope>
    <source>
        <strain evidence="2">GT-2023</strain>
        <tissue evidence="2">Liver</tissue>
    </source>
</reference>
<protein>
    <recommendedName>
        <fullName evidence="4">FZ domain-containing protein</fullName>
    </recommendedName>
</protein>
<feature type="signal peptide" evidence="1">
    <location>
        <begin position="1"/>
        <end position="17"/>
    </location>
</feature>
<evidence type="ECO:0000313" key="3">
    <source>
        <dbReference type="Proteomes" id="UP001558613"/>
    </source>
</evidence>
<accession>A0ABR3LDI2</accession>
<organism evidence="2 3">
    <name type="scientific">Cirrhinus molitorella</name>
    <name type="common">mud carp</name>
    <dbReference type="NCBI Taxonomy" id="172907"/>
    <lineage>
        <taxon>Eukaryota</taxon>
        <taxon>Metazoa</taxon>
        <taxon>Chordata</taxon>
        <taxon>Craniata</taxon>
        <taxon>Vertebrata</taxon>
        <taxon>Euteleostomi</taxon>
        <taxon>Actinopterygii</taxon>
        <taxon>Neopterygii</taxon>
        <taxon>Teleostei</taxon>
        <taxon>Ostariophysi</taxon>
        <taxon>Cypriniformes</taxon>
        <taxon>Cyprinidae</taxon>
        <taxon>Labeoninae</taxon>
        <taxon>Labeonini</taxon>
        <taxon>Cirrhinus</taxon>
    </lineage>
</organism>
<evidence type="ECO:0000313" key="2">
    <source>
        <dbReference type="EMBL" id="KAL1250156.1"/>
    </source>
</evidence>
<evidence type="ECO:0008006" key="4">
    <source>
        <dbReference type="Google" id="ProtNLM"/>
    </source>
</evidence>
<keyword evidence="1" id="KW-0732">Signal</keyword>
<dbReference type="Proteomes" id="UP001558613">
    <property type="component" value="Unassembled WGS sequence"/>
</dbReference>
<keyword evidence="3" id="KW-1185">Reference proteome</keyword>
<evidence type="ECO:0000256" key="1">
    <source>
        <dbReference type="SAM" id="SignalP"/>
    </source>
</evidence>